<evidence type="ECO:0000313" key="1">
    <source>
        <dbReference type="EMBL" id="EXK80755.1"/>
    </source>
</evidence>
<dbReference type="AlphaFoldDB" id="X0BF53"/>
<protein>
    <submittedName>
        <fullName evidence="1">Uncharacterized protein</fullName>
    </submittedName>
</protein>
<proteinExistence type="predicted"/>
<dbReference type="HOGENOM" id="CLU_2922739_0_0_1"/>
<gene>
    <name evidence="1" type="ORF">FOQG_14788</name>
</gene>
<reference evidence="1 2" key="1">
    <citation type="submission" date="2011-11" db="EMBL/GenBank/DDBJ databases">
        <title>The Genome Sequence of Fusarium oxysporum PHW815.</title>
        <authorList>
            <consortium name="The Broad Institute Genome Sequencing Platform"/>
            <person name="Ma L.-J."/>
            <person name="Gale L.R."/>
            <person name="Schwartz D.C."/>
            <person name="Zhou S."/>
            <person name="Corby-Kistler H."/>
            <person name="Young S.K."/>
            <person name="Zeng Q."/>
            <person name="Gargeya S."/>
            <person name="Fitzgerald M."/>
            <person name="Haas B."/>
            <person name="Abouelleil A."/>
            <person name="Alvarado L."/>
            <person name="Arachchi H.M."/>
            <person name="Berlin A."/>
            <person name="Brown A."/>
            <person name="Chapman S.B."/>
            <person name="Chen Z."/>
            <person name="Dunbar C."/>
            <person name="Freedman E."/>
            <person name="Gearin G."/>
            <person name="Goldberg J."/>
            <person name="Griggs A."/>
            <person name="Gujja S."/>
            <person name="Heiman D."/>
            <person name="Howarth C."/>
            <person name="Larson L."/>
            <person name="Lui A."/>
            <person name="MacDonald P.J.P."/>
            <person name="Montmayeur A."/>
            <person name="Murphy C."/>
            <person name="Neiman D."/>
            <person name="Pearson M."/>
            <person name="Priest M."/>
            <person name="Roberts A."/>
            <person name="Saif S."/>
            <person name="Shea T."/>
            <person name="Shenoy N."/>
            <person name="Sisk P."/>
            <person name="Stolte C."/>
            <person name="Sykes S."/>
            <person name="Wortman J."/>
            <person name="Nusbaum C."/>
            <person name="Birren B."/>
        </authorList>
    </citation>
    <scope>NUCLEOTIDE SEQUENCE [LARGE SCALE GENOMIC DNA]</scope>
    <source>
        <strain evidence="1 2">54005</strain>
    </source>
</reference>
<accession>X0BF53</accession>
<sequence length="61" mass="6688">MAVGRYKSQNVTSWDLPGRVSRLTAGGASTLHKTKVPPVSKAGETLVRHSLALEEYTSRYK</sequence>
<dbReference type="Proteomes" id="UP000030663">
    <property type="component" value="Unassembled WGS sequence"/>
</dbReference>
<evidence type="ECO:0000313" key="2">
    <source>
        <dbReference type="Proteomes" id="UP000030663"/>
    </source>
</evidence>
<organism evidence="1 2">
    <name type="scientific">Fusarium oxysporum f. sp. raphani 54005</name>
    <dbReference type="NCBI Taxonomy" id="1089458"/>
    <lineage>
        <taxon>Eukaryota</taxon>
        <taxon>Fungi</taxon>
        <taxon>Dikarya</taxon>
        <taxon>Ascomycota</taxon>
        <taxon>Pezizomycotina</taxon>
        <taxon>Sordariomycetes</taxon>
        <taxon>Hypocreomycetidae</taxon>
        <taxon>Hypocreales</taxon>
        <taxon>Nectriaceae</taxon>
        <taxon>Fusarium</taxon>
        <taxon>Fusarium oxysporum species complex</taxon>
    </lineage>
</organism>
<name>X0BF53_FUSOX</name>
<dbReference type="EMBL" id="JH658437">
    <property type="protein sequence ID" value="EXK80755.1"/>
    <property type="molecule type" value="Genomic_DNA"/>
</dbReference>
<keyword evidence="2" id="KW-1185">Reference proteome</keyword>